<dbReference type="EMBL" id="BAABKN010000009">
    <property type="protein sequence ID" value="GAA4730451.1"/>
    <property type="molecule type" value="Genomic_DNA"/>
</dbReference>
<dbReference type="InterPro" id="IPR002933">
    <property type="entry name" value="Peptidase_M20"/>
</dbReference>
<accession>A0ABP8YMT0</accession>
<reference evidence="8" key="1">
    <citation type="journal article" date="2019" name="Int. J. Syst. Evol. Microbiol.">
        <title>The Global Catalogue of Microorganisms (GCM) 10K type strain sequencing project: providing services to taxonomists for standard genome sequencing and annotation.</title>
        <authorList>
            <consortium name="The Broad Institute Genomics Platform"/>
            <consortium name="The Broad Institute Genome Sequencing Center for Infectious Disease"/>
            <person name="Wu L."/>
            <person name="Ma J."/>
        </authorList>
    </citation>
    <scope>NUCLEOTIDE SEQUENCE [LARGE SCALE GENOMIC DNA]</scope>
    <source>
        <strain evidence="8">JCM 18532</strain>
    </source>
</reference>
<dbReference type="PANTHER" id="PTHR43808">
    <property type="entry name" value="ACETYLORNITHINE DEACETYLASE"/>
    <property type="match status" value="1"/>
</dbReference>
<evidence type="ECO:0000256" key="4">
    <source>
        <dbReference type="NCBIfam" id="TIGR01900"/>
    </source>
</evidence>
<dbReference type="Pfam" id="PF01546">
    <property type="entry name" value="Peptidase_M20"/>
    <property type="match status" value="1"/>
</dbReference>
<feature type="domain" description="Peptidase M20 dimerisation" evidence="5">
    <location>
        <begin position="324"/>
        <end position="422"/>
    </location>
</feature>
<evidence type="ECO:0000256" key="3">
    <source>
        <dbReference type="ARBA" id="ARBA00022801"/>
    </source>
</evidence>
<dbReference type="NCBIfam" id="TIGR01900">
    <property type="entry name" value="dapE-gram_pos"/>
    <property type="match status" value="1"/>
</dbReference>
<keyword evidence="3" id="KW-0378">Hydrolase</keyword>
<evidence type="ECO:0000313" key="7">
    <source>
        <dbReference type="EMBL" id="GAA4730451.1"/>
    </source>
</evidence>
<proteinExistence type="inferred from homology"/>
<protein>
    <recommendedName>
        <fullName evidence="4">Succinyl-diaminopimelate desuccinylase</fullName>
        <ecNumber evidence="4">3.5.1.18</ecNumber>
    </recommendedName>
</protein>
<dbReference type="Gene3D" id="3.30.530.20">
    <property type="match status" value="1"/>
</dbReference>
<comment type="caution">
    <text evidence="7">The sequence shown here is derived from an EMBL/GenBank/DDBJ whole genome shotgun (WGS) entry which is preliminary data.</text>
</comment>
<keyword evidence="2" id="KW-0479">Metal-binding</keyword>
<dbReference type="InterPro" id="IPR023393">
    <property type="entry name" value="START-like_dom_sf"/>
</dbReference>
<dbReference type="EC" id="3.5.1.18" evidence="4"/>
<evidence type="ECO:0000259" key="6">
    <source>
        <dbReference type="Pfam" id="PF08327"/>
    </source>
</evidence>
<dbReference type="SUPFAM" id="SSF55961">
    <property type="entry name" value="Bet v1-like"/>
    <property type="match status" value="1"/>
</dbReference>
<dbReference type="SUPFAM" id="SSF55031">
    <property type="entry name" value="Bacterial exopeptidase dimerisation domain"/>
    <property type="match status" value="1"/>
</dbReference>
<dbReference type="PANTHER" id="PTHR43808:SF31">
    <property type="entry name" value="N-ACETYL-L-CITRULLINE DEACETYLASE"/>
    <property type="match status" value="1"/>
</dbReference>
<evidence type="ECO:0000256" key="1">
    <source>
        <dbReference type="ARBA" id="ARBA00006817"/>
    </source>
</evidence>
<dbReference type="InterPro" id="IPR011650">
    <property type="entry name" value="Peptidase_M20_dimer"/>
</dbReference>
<dbReference type="SUPFAM" id="SSF53187">
    <property type="entry name" value="Zn-dependent exopeptidases"/>
    <property type="match status" value="1"/>
</dbReference>
<dbReference type="InterPro" id="IPR013538">
    <property type="entry name" value="ASHA1/2-like_C"/>
</dbReference>
<dbReference type="Pfam" id="PF08327">
    <property type="entry name" value="AHSA1"/>
    <property type="match status" value="1"/>
</dbReference>
<dbReference type="InterPro" id="IPR010174">
    <property type="entry name" value="Succinyl-DAP_deSuclase_DapE"/>
</dbReference>
<dbReference type="Proteomes" id="UP001499882">
    <property type="component" value="Unassembled WGS sequence"/>
</dbReference>
<gene>
    <name evidence="7" type="ORF">GCM10023350_12130</name>
</gene>
<sequence length="510" mass="54797">MYSSAVVGLVPASRAVVYRALLDPAAIAQWRVPDGMTGEVHELQPYVGGRIRMSLSYDDPTAAGKSGGATDTYSGEYVELVPDERVVERVAFESDDAELDGEITMTTTLRDVAGGTEVEIRMDGLPDVVPADQNELGSRMALEALARLVGSADWMGRVTTLDLTTDAVSLTEQLVNIESVSLDEQTIADAVEAALRGLGHLDVVRRGNNIVARTDLGHAERVVIAGHLDTVPVNDNLPARREGAILHGLGTCDMKGGDAVILRIAATVPKPNRDLTLIFYDAEEIAAEHNGLRKLAETDPDLLAADFAILMEPSNAGVEAGCQGTLRVAVRTTGERAHTARAWRGSNAIHKAGAVLRRLEDYQPRKPVIDGLEYHEGLNAVFVRGGVAGNVLPDECVVEVNYRFAPDYSEADAEAYVREFFEGYDVTLTDSAPGALPGLDVPAAKAFVDLVGGEVNPKFGWTDVARFSALGIPAVNFGPGDPMFAHKQEEHVPVEHIERCEAVLTRWLTS</sequence>
<evidence type="ECO:0000259" key="5">
    <source>
        <dbReference type="Pfam" id="PF07687"/>
    </source>
</evidence>
<organism evidence="7 8">
    <name type="scientific">Nocardioides endophyticus</name>
    <dbReference type="NCBI Taxonomy" id="1353775"/>
    <lineage>
        <taxon>Bacteria</taxon>
        <taxon>Bacillati</taxon>
        <taxon>Actinomycetota</taxon>
        <taxon>Actinomycetes</taxon>
        <taxon>Propionibacteriales</taxon>
        <taxon>Nocardioidaceae</taxon>
        <taxon>Nocardioides</taxon>
    </lineage>
</organism>
<dbReference type="Gene3D" id="3.30.70.360">
    <property type="match status" value="1"/>
</dbReference>
<evidence type="ECO:0000313" key="8">
    <source>
        <dbReference type="Proteomes" id="UP001499882"/>
    </source>
</evidence>
<dbReference type="Pfam" id="PF07687">
    <property type="entry name" value="M20_dimer"/>
    <property type="match status" value="1"/>
</dbReference>
<dbReference type="InterPro" id="IPR036264">
    <property type="entry name" value="Bact_exopeptidase_dim_dom"/>
</dbReference>
<name>A0ABP8YMT0_9ACTN</name>
<comment type="similarity">
    <text evidence="1">Belongs to the AHA1 family.</text>
</comment>
<dbReference type="Gene3D" id="3.40.630.10">
    <property type="entry name" value="Zn peptidases"/>
    <property type="match status" value="1"/>
</dbReference>
<dbReference type="InterPro" id="IPR050072">
    <property type="entry name" value="Peptidase_M20A"/>
</dbReference>
<keyword evidence="8" id="KW-1185">Reference proteome</keyword>
<evidence type="ECO:0000256" key="2">
    <source>
        <dbReference type="ARBA" id="ARBA00022723"/>
    </source>
</evidence>
<feature type="domain" description="Activator of Hsp90 ATPase homologue 1/2-like C-terminal" evidence="6">
    <location>
        <begin position="12"/>
        <end position="149"/>
    </location>
</feature>